<dbReference type="OrthoDB" id="9797795at2"/>
<sequence>MKIIISRTDNLGDVVLTLPLAGFFKGQNPDNQVVFIGKNYTQAIIESSVYVDKFLAKEAILANPNLLAQENADAILFVFPDVEIAQIAKKTKIPTRIGTSHRWWHWLYCNKKVSFSRKNSNLHEAQLNFKLLEGLDLFLEPNFGLIQDWYGLKTPQLPENLQNLLSQEKVNIILHPKSKGSAREWHLDNYYALAKQNSDKQFFITGTQAEGELVLAQKPQIFELPNVKNLTGKLLLQELIAFIGAVEGIVACSTGPLHIAAALGKYALGIYPPIRPMHPGRWQPIGKKAKVLVLSKECSACRKSNFCACINAISVTEVSQEIAKWQKEA</sequence>
<dbReference type="RefSeq" id="WP_101357729.1">
    <property type="nucleotide sequence ID" value="NZ_NKXO01000005.1"/>
</dbReference>
<dbReference type="InterPro" id="IPR051199">
    <property type="entry name" value="LPS_LOS_Heptosyltrfase"/>
</dbReference>
<protein>
    <submittedName>
        <fullName evidence="3">ADP-heptose:LPS heptosyltransferase</fullName>
    </submittedName>
</protein>
<proteinExistence type="predicted"/>
<accession>A0A2N3IJQ8</accession>
<dbReference type="EMBL" id="NKXO01000005">
    <property type="protein sequence ID" value="PKQ70546.1"/>
    <property type="molecule type" value="Genomic_DNA"/>
</dbReference>
<dbReference type="GO" id="GO:0005829">
    <property type="term" value="C:cytosol"/>
    <property type="evidence" value="ECO:0007669"/>
    <property type="project" value="TreeGrafter"/>
</dbReference>
<dbReference type="Proteomes" id="UP000233387">
    <property type="component" value="Unassembled WGS sequence"/>
</dbReference>
<gene>
    <name evidence="3" type="ORF">Rain11_0466</name>
</gene>
<evidence type="ECO:0000256" key="2">
    <source>
        <dbReference type="ARBA" id="ARBA00022679"/>
    </source>
</evidence>
<evidence type="ECO:0000256" key="1">
    <source>
        <dbReference type="ARBA" id="ARBA00022676"/>
    </source>
</evidence>
<dbReference type="PANTHER" id="PTHR30160:SF15">
    <property type="entry name" value="GLYCOSYLTRANSFERASE HI_0523-RELATED"/>
    <property type="match status" value="1"/>
</dbReference>
<dbReference type="GO" id="GO:0008713">
    <property type="term" value="F:ADP-heptose-lipopolysaccharide heptosyltransferase activity"/>
    <property type="evidence" value="ECO:0007669"/>
    <property type="project" value="TreeGrafter"/>
</dbReference>
<dbReference type="InterPro" id="IPR002201">
    <property type="entry name" value="Glyco_trans_9"/>
</dbReference>
<keyword evidence="1" id="KW-0328">Glycosyltransferase</keyword>
<dbReference type="AlphaFoldDB" id="A0A2N3IJQ8"/>
<organism evidence="3 4">
    <name type="scientific">Raineya orbicola</name>
    <dbReference type="NCBI Taxonomy" id="2016530"/>
    <lineage>
        <taxon>Bacteria</taxon>
        <taxon>Pseudomonadati</taxon>
        <taxon>Bacteroidota</taxon>
        <taxon>Cytophagia</taxon>
        <taxon>Cytophagales</taxon>
        <taxon>Raineyaceae</taxon>
        <taxon>Raineya</taxon>
    </lineage>
</organism>
<dbReference type="GO" id="GO:0009244">
    <property type="term" value="P:lipopolysaccharide core region biosynthetic process"/>
    <property type="evidence" value="ECO:0007669"/>
    <property type="project" value="TreeGrafter"/>
</dbReference>
<evidence type="ECO:0000313" key="3">
    <source>
        <dbReference type="EMBL" id="PKQ70546.1"/>
    </source>
</evidence>
<dbReference type="SUPFAM" id="SSF53756">
    <property type="entry name" value="UDP-Glycosyltransferase/glycogen phosphorylase"/>
    <property type="match status" value="1"/>
</dbReference>
<dbReference type="Pfam" id="PF01075">
    <property type="entry name" value="Glyco_transf_9"/>
    <property type="match status" value="1"/>
</dbReference>
<dbReference type="PANTHER" id="PTHR30160">
    <property type="entry name" value="TETRAACYLDISACCHARIDE 4'-KINASE-RELATED"/>
    <property type="match status" value="1"/>
</dbReference>
<keyword evidence="2 3" id="KW-0808">Transferase</keyword>
<keyword evidence="4" id="KW-1185">Reference proteome</keyword>
<dbReference type="Gene3D" id="3.40.50.2000">
    <property type="entry name" value="Glycogen Phosphorylase B"/>
    <property type="match status" value="2"/>
</dbReference>
<name>A0A2N3IJQ8_9BACT</name>
<evidence type="ECO:0000313" key="4">
    <source>
        <dbReference type="Proteomes" id="UP000233387"/>
    </source>
</evidence>
<dbReference type="CDD" id="cd03789">
    <property type="entry name" value="GT9_LPS_heptosyltransferase"/>
    <property type="match status" value="1"/>
</dbReference>
<comment type="caution">
    <text evidence="3">The sequence shown here is derived from an EMBL/GenBank/DDBJ whole genome shotgun (WGS) entry which is preliminary data.</text>
</comment>
<reference evidence="3 4" key="1">
    <citation type="submission" date="2017-06" db="EMBL/GenBank/DDBJ databases">
        <title>Raineya orbicola gen. nov., sp. nov. a slightly thermophilic bacterium of the phylum Bacteroidetes and the description of Raineyaceae fam. nov.</title>
        <authorList>
            <person name="Albuquerque L."/>
            <person name="Polonia A.R.M."/>
            <person name="Barroso C."/>
            <person name="Froufe H.J.C."/>
            <person name="Lage O."/>
            <person name="Lobo-Da-Cunha A."/>
            <person name="Egas C."/>
            <person name="Da Costa M.S."/>
        </authorList>
    </citation>
    <scope>NUCLEOTIDE SEQUENCE [LARGE SCALE GENOMIC DNA]</scope>
    <source>
        <strain evidence="3 4">SPSPC-11</strain>
    </source>
</reference>